<evidence type="ECO:0000259" key="1">
    <source>
        <dbReference type="PROSITE" id="PS51459"/>
    </source>
</evidence>
<protein>
    <submittedName>
        <fullName evidence="2">Fic family protein</fullName>
    </submittedName>
</protein>
<dbReference type="Gene3D" id="1.10.3290.10">
    <property type="entry name" value="Fido-like domain"/>
    <property type="match status" value="1"/>
</dbReference>
<comment type="caution">
    <text evidence="2">The sequence shown here is derived from an EMBL/GenBank/DDBJ whole genome shotgun (WGS) entry which is preliminary data.</text>
</comment>
<dbReference type="PANTHER" id="PTHR13504:SF38">
    <property type="entry name" value="FIDO DOMAIN-CONTAINING PROTEIN"/>
    <property type="match status" value="1"/>
</dbReference>
<gene>
    <name evidence="2" type="ORF">ACE5LO_00360</name>
</gene>
<dbReference type="InterPro" id="IPR036597">
    <property type="entry name" value="Fido-like_dom_sf"/>
</dbReference>
<dbReference type="Proteomes" id="UP001580430">
    <property type="component" value="Unassembled WGS sequence"/>
</dbReference>
<proteinExistence type="predicted"/>
<dbReference type="Pfam" id="PF02661">
    <property type="entry name" value="Fic"/>
    <property type="match status" value="1"/>
</dbReference>
<sequence>MYSYGEKDIVRIIRGDHEYLQSILVRSVYNSAAIEGNSISIDETQVLLVDGFVPAFKRAVTTRELYELTNLSSVWNYILNHCTAELTISVMHEIHQLTMFNIDDNSGRFKRTQNNVSTEILYALDDLMNAKFIYSKTEEDIVEAVAWFHLTYEKIHPYEDGNGRTGRTLVNYLLLQNNLPPVVVKVEDRAKYYSYLRTDNYLGLAKYFMKSMEEEKALLNRKGKVV</sequence>
<keyword evidence="3" id="KW-1185">Reference proteome</keyword>
<dbReference type="PROSITE" id="PS51459">
    <property type="entry name" value="FIDO"/>
    <property type="match status" value="1"/>
</dbReference>
<dbReference type="EMBL" id="JBHIRY010000001">
    <property type="protein sequence ID" value="MFB5758834.1"/>
    <property type="molecule type" value="Genomic_DNA"/>
</dbReference>
<dbReference type="InterPro" id="IPR040198">
    <property type="entry name" value="Fido_containing"/>
</dbReference>
<organism evidence="2 3">
    <name type="scientific">Paenibacillus medicaginis</name>
    <dbReference type="NCBI Taxonomy" id="1470560"/>
    <lineage>
        <taxon>Bacteria</taxon>
        <taxon>Bacillati</taxon>
        <taxon>Bacillota</taxon>
        <taxon>Bacilli</taxon>
        <taxon>Bacillales</taxon>
        <taxon>Paenibacillaceae</taxon>
        <taxon>Paenibacillus</taxon>
    </lineage>
</organism>
<dbReference type="RefSeq" id="WP_375518092.1">
    <property type="nucleotide sequence ID" value="NZ_JBHIRY010000001.1"/>
</dbReference>
<accession>A0ABV5BU74</accession>
<dbReference type="PANTHER" id="PTHR13504">
    <property type="entry name" value="FIDO DOMAIN-CONTAINING PROTEIN DDB_G0283145"/>
    <property type="match status" value="1"/>
</dbReference>
<reference evidence="2 3" key="1">
    <citation type="submission" date="2024-09" db="EMBL/GenBank/DDBJ databases">
        <title>Paenibacillus zeirhizospherea sp. nov., isolated from surface of the maize (Zea mays) roots in a horticulture field, Hungary.</title>
        <authorList>
            <person name="Marton D."/>
            <person name="Farkas M."/>
            <person name="Bedics A."/>
            <person name="Toth E."/>
            <person name="Tancsics A."/>
            <person name="Boka K."/>
            <person name="Marati G."/>
            <person name="Kriszt B."/>
            <person name="Cserhati M."/>
        </authorList>
    </citation>
    <scope>NUCLEOTIDE SEQUENCE [LARGE SCALE GENOMIC DNA]</scope>
    <source>
        <strain evidence="2 3">JCM 18446</strain>
    </source>
</reference>
<name>A0ABV5BU74_9BACL</name>
<dbReference type="SUPFAM" id="SSF140931">
    <property type="entry name" value="Fic-like"/>
    <property type="match status" value="1"/>
</dbReference>
<evidence type="ECO:0000313" key="2">
    <source>
        <dbReference type="EMBL" id="MFB5758834.1"/>
    </source>
</evidence>
<dbReference type="InterPro" id="IPR003812">
    <property type="entry name" value="Fido"/>
</dbReference>
<evidence type="ECO:0000313" key="3">
    <source>
        <dbReference type="Proteomes" id="UP001580430"/>
    </source>
</evidence>
<feature type="domain" description="Fido" evidence="1">
    <location>
        <begin position="86"/>
        <end position="214"/>
    </location>
</feature>